<sequence>MILFKKSNNKNVFIRYTKALSIDQMQNCGFLFLYHSFILQIKIKNYLIKSYDYTKYAVVNFSTKNYQSHNR</sequence>
<dbReference type="EMBL" id="QKWZ01000064">
    <property type="protein sequence ID" value="PZT67664.1"/>
    <property type="molecule type" value="Genomic_DNA"/>
</dbReference>
<organism evidence="1 2">
    <name type="scientific">Escherichia coli</name>
    <dbReference type="NCBI Taxonomy" id="562"/>
    <lineage>
        <taxon>Bacteria</taxon>
        <taxon>Pseudomonadati</taxon>
        <taxon>Pseudomonadota</taxon>
        <taxon>Gammaproteobacteria</taxon>
        <taxon>Enterobacterales</taxon>
        <taxon>Enterobacteriaceae</taxon>
        <taxon>Escherichia</taxon>
    </lineage>
</organism>
<evidence type="ECO:0000313" key="1">
    <source>
        <dbReference type="EMBL" id="PZT67664.1"/>
    </source>
</evidence>
<proteinExistence type="predicted"/>
<protein>
    <submittedName>
        <fullName evidence="1">Uncharacterized protein</fullName>
    </submittedName>
</protein>
<accession>A0A2W6PHR0</accession>
<evidence type="ECO:0000313" key="2">
    <source>
        <dbReference type="Proteomes" id="UP000249482"/>
    </source>
</evidence>
<dbReference type="AlphaFoldDB" id="A0A2W6PHR0"/>
<gene>
    <name evidence="1" type="ORF">DNQ45_03265</name>
</gene>
<reference evidence="1 2" key="1">
    <citation type="submission" date="2018-06" db="EMBL/GenBank/DDBJ databases">
        <title>Draft genome sequence of mcr-1-harboring Escherichia coli isolated from wound infection of a hospitalized patient, in Bolivia.</title>
        <authorList>
            <person name="Munoz M.E."/>
            <person name="Moura Q."/>
            <person name="Ventura P.R.M."/>
            <person name="Bustos L.R."/>
            <person name="Ovando B.G."/>
            <person name="Terrazas D.I.V."/>
            <person name="Yarhui N.B."/>
            <person name="Cerdeira L."/>
            <person name="Lincopan N."/>
        </authorList>
    </citation>
    <scope>NUCLEOTIDE SEQUENCE [LARGE SCALE GENOMIC DNA]</scope>
    <source>
        <strain evidence="1 2">EcMLT</strain>
    </source>
</reference>
<dbReference type="Proteomes" id="UP000249482">
    <property type="component" value="Unassembled WGS sequence"/>
</dbReference>
<comment type="caution">
    <text evidence="1">The sequence shown here is derived from an EMBL/GenBank/DDBJ whole genome shotgun (WGS) entry which is preliminary data.</text>
</comment>
<name>A0A2W6PHR0_ECOLX</name>